<gene>
    <name evidence="10" type="ORF">METZ01_LOCUS1266</name>
</gene>
<evidence type="ECO:0000256" key="7">
    <source>
        <dbReference type="ARBA" id="ARBA00023136"/>
    </source>
</evidence>
<evidence type="ECO:0000256" key="3">
    <source>
        <dbReference type="ARBA" id="ARBA00022475"/>
    </source>
</evidence>
<dbReference type="InterPro" id="IPR000515">
    <property type="entry name" value="MetI-like"/>
</dbReference>
<proteinExistence type="predicted"/>
<dbReference type="PROSITE" id="PS50928">
    <property type="entry name" value="ABC_TM1"/>
    <property type="match status" value="2"/>
</dbReference>
<dbReference type="PANTHER" id="PTHR43357:SF4">
    <property type="entry name" value="INNER MEMBRANE ABC TRANSPORTER PERMEASE PROTEIN YDCV"/>
    <property type="match status" value="1"/>
</dbReference>
<dbReference type="Gene3D" id="1.10.3720.10">
    <property type="entry name" value="MetI-like"/>
    <property type="match status" value="2"/>
</dbReference>
<feature type="domain" description="ABC transmembrane type-1" evidence="9">
    <location>
        <begin position="60"/>
        <end position="266"/>
    </location>
</feature>
<dbReference type="Pfam" id="PF00528">
    <property type="entry name" value="BPD_transp_1"/>
    <property type="match status" value="1"/>
</dbReference>
<keyword evidence="2" id="KW-0813">Transport</keyword>
<dbReference type="AlphaFoldDB" id="A0A381N1E7"/>
<evidence type="ECO:0000256" key="4">
    <source>
        <dbReference type="ARBA" id="ARBA00022519"/>
    </source>
</evidence>
<keyword evidence="7 8" id="KW-0472">Membrane</keyword>
<evidence type="ECO:0000313" key="10">
    <source>
        <dbReference type="EMBL" id="SUZ48412.1"/>
    </source>
</evidence>
<evidence type="ECO:0000259" key="9">
    <source>
        <dbReference type="PROSITE" id="PS50928"/>
    </source>
</evidence>
<evidence type="ECO:0000256" key="1">
    <source>
        <dbReference type="ARBA" id="ARBA00004429"/>
    </source>
</evidence>
<dbReference type="SUPFAM" id="SSF161098">
    <property type="entry name" value="MetI-like"/>
    <property type="match status" value="2"/>
</dbReference>
<feature type="transmembrane region" description="Helical" evidence="8">
    <location>
        <begin position="360"/>
        <end position="381"/>
    </location>
</feature>
<accession>A0A381N1E7</accession>
<organism evidence="10">
    <name type="scientific">marine metagenome</name>
    <dbReference type="NCBI Taxonomy" id="408172"/>
    <lineage>
        <taxon>unclassified sequences</taxon>
        <taxon>metagenomes</taxon>
        <taxon>ecological metagenomes</taxon>
    </lineage>
</organism>
<dbReference type="PANTHER" id="PTHR43357">
    <property type="entry name" value="INNER MEMBRANE ABC TRANSPORTER PERMEASE PROTEIN YDCV"/>
    <property type="match status" value="1"/>
</dbReference>
<comment type="subcellular location">
    <subcellularLocation>
        <location evidence="1">Cell inner membrane</location>
        <topology evidence="1">Multi-pass membrane protein</topology>
    </subcellularLocation>
</comment>
<evidence type="ECO:0000256" key="8">
    <source>
        <dbReference type="SAM" id="Phobius"/>
    </source>
</evidence>
<protein>
    <recommendedName>
        <fullName evidence="9">ABC transmembrane type-1 domain-containing protein</fullName>
    </recommendedName>
</protein>
<keyword evidence="6 8" id="KW-1133">Transmembrane helix</keyword>
<feature type="transmembrane region" description="Helical" evidence="8">
    <location>
        <begin position="247"/>
        <end position="269"/>
    </location>
</feature>
<feature type="transmembrane region" description="Helical" evidence="8">
    <location>
        <begin position="198"/>
        <end position="227"/>
    </location>
</feature>
<keyword evidence="5 8" id="KW-0812">Transmembrane</keyword>
<feature type="transmembrane region" description="Helical" evidence="8">
    <location>
        <begin position="523"/>
        <end position="544"/>
    </location>
</feature>
<feature type="domain" description="ABC transmembrane type-1" evidence="9">
    <location>
        <begin position="354"/>
        <end position="544"/>
    </location>
</feature>
<name>A0A381N1E7_9ZZZZ</name>
<feature type="transmembrane region" description="Helical" evidence="8">
    <location>
        <begin position="98"/>
        <end position="122"/>
    </location>
</feature>
<feature type="transmembrane region" description="Helical" evidence="8">
    <location>
        <begin position="297"/>
        <end position="320"/>
    </location>
</feature>
<evidence type="ECO:0000256" key="5">
    <source>
        <dbReference type="ARBA" id="ARBA00022692"/>
    </source>
</evidence>
<feature type="transmembrane region" description="Helical" evidence="8">
    <location>
        <begin position="64"/>
        <end position="86"/>
    </location>
</feature>
<feature type="transmembrane region" description="Helical" evidence="8">
    <location>
        <begin position="419"/>
        <end position="440"/>
    </location>
</feature>
<feature type="transmembrane region" description="Helical" evidence="8">
    <location>
        <begin position="142"/>
        <end position="165"/>
    </location>
</feature>
<reference evidence="10" key="1">
    <citation type="submission" date="2018-05" db="EMBL/GenBank/DDBJ databases">
        <authorList>
            <person name="Lanie J.A."/>
            <person name="Ng W.-L."/>
            <person name="Kazmierczak K.M."/>
            <person name="Andrzejewski T.M."/>
            <person name="Davidsen T.M."/>
            <person name="Wayne K.J."/>
            <person name="Tettelin H."/>
            <person name="Glass J.I."/>
            <person name="Rusch D."/>
            <person name="Podicherti R."/>
            <person name="Tsui H.-C.T."/>
            <person name="Winkler M.E."/>
        </authorList>
    </citation>
    <scope>NUCLEOTIDE SEQUENCE</scope>
</reference>
<sequence length="573" mass="65505">MKRHPLRLLQISALLLLGAGFYWPVLAFLSGNNPLHTDEIFFQWEFFQEFLSDPWNLRVIGFSFYQAFLSSVLSILVGLPGAWLLTHYNFPGQRWFRLLTYLPFILPSILVVLAMVLFFGNYGWVNRGLMALLGIDEPPVHFLYSLTGILIAHVFYNFPLAMKIITDQWERISLKYLQAARSLGAGSTRRFFGITLPLLMPSIGSAFVLIFLLCMNSFAIILVLGGGIRYTTIEVLIYQLARIELDFSGAASLAFLQGGLSLIGLAILLKGMDRRVEQESGIKSWMPEKLRNRSLKAWFGLCWIMLVLIFALGPLIAIMMDSFRKFENGEWIYTWHWYQELFTWRENNHFFSSLWNSLRIGLGSALISSLSGLGIVSLIAYRKGVQRRFWELLMLFPLALSTVVFGVAWFYYYQGHLAGTVPLIFIVMAMHAQLTCPYWIRIVLPTLENIPTQWHTESKMLGKQALEYGLRILWPWLRRTFLIAFFFSFSLSLGELNSTMMIADDSVRTLPLEIYGAISGYRFSYASAVAVILLLLSATTFLVVEWSLGRFGLLKQTNKGFLENNFAIVRETG</sequence>
<dbReference type="GO" id="GO:0005886">
    <property type="term" value="C:plasma membrane"/>
    <property type="evidence" value="ECO:0007669"/>
    <property type="project" value="UniProtKB-SubCell"/>
</dbReference>
<evidence type="ECO:0000256" key="2">
    <source>
        <dbReference type="ARBA" id="ARBA00022448"/>
    </source>
</evidence>
<dbReference type="EMBL" id="UINC01000066">
    <property type="protein sequence ID" value="SUZ48412.1"/>
    <property type="molecule type" value="Genomic_DNA"/>
</dbReference>
<dbReference type="GO" id="GO:0055085">
    <property type="term" value="P:transmembrane transport"/>
    <property type="evidence" value="ECO:0007669"/>
    <property type="project" value="InterPro"/>
</dbReference>
<keyword evidence="4" id="KW-0997">Cell inner membrane</keyword>
<feature type="transmembrane region" description="Helical" evidence="8">
    <location>
        <begin position="393"/>
        <end position="413"/>
    </location>
</feature>
<keyword evidence="3" id="KW-1003">Cell membrane</keyword>
<dbReference type="CDD" id="cd06261">
    <property type="entry name" value="TM_PBP2"/>
    <property type="match status" value="2"/>
</dbReference>
<evidence type="ECO:0000256" key="6">
    <source>
        <dbReference type="ARBA" id="ARBA00022989"/>
    </source>
</evidence>
<feature type="transmembrane region" description="Helical" evidence="8">
    <location>
        <begin position="481"/>
        <end position="503"/>
    </location>
</feature>
<dbReference type="InterPro" id="IPR035906">
    <property type="entry name" value="MetI-like_sf"/>
</dbReference>